<dbReference type="STRING" id="1276220.STAIW_v1c11020"/>
<dbReference type="HOGENOM" id="CLU_1453558_0_0_14"/>
<proteinExistence type="predicted"/>
<accession>S5MIG6</accession>
<evidence type="ECO:0008006" key="3">
    <source>
        <dbReference type="Google" id="ProtNLM"/>
    </source>
</evidence>
<protein>
    <recommendedName>
        <fullName evidence="3">R3H domain-containing protein</fullName>
    </recommendedName>
</protein>
<name>S5MIG6_9MOLU</name>
<dbReference type="EMBL" id="CP005074">
    <property type="protein sequence ID" value="AGR41685.1"/>
    <property type="molecule type" value="Genomic_DNA"/>
</dbReference>
<gene>
    <name evidence="1" type="ORF">STAIW_v1c11020</name>
</gene>
<dbReference type="Proteomes" id="UP000014984">
    <property type="component" value="Chromosome"/>
</dbReference>
<dbReference type="PATRIC" id="fig|1276220.3.peg.1119"/>
<reference evidence="1 2" key="1">
    <citation type="journal article" date="2013" name="Genome Biol. Evol.">
        <title>Comparison of metabolic capacities and inference of gene content evolution in mosquito-associated Spiroplasma diminutum and S. taiwanense.</title>
        <authorList>
            <person name="Lo W.S."/>
            <person name="Ku C."/>
            <person name="Chen L.L."/>
            <person name="Chang T.H."/>
            <person name="Kuo C.H."/>
        </authorList>
    </citation>
    <scope>NUCLEOTIDE SEQUENCE [LARGE SCALE GENOMIC DNA]</scope>
    <source>
        <strain evidence="1">CT-1</strain>
    </source>
</reference>
<evidence type="ECO:0000313" key="2">
    <source>
        <dbReference type="Proteomes" id="UP000014984"/>
    </source>
</evidence>
<keyword evidence="2" id="KW-1185">Reference proteome</keyword>
<dbReference type="RefSeq" id="WP_020834824.1">
    <property type="nucleotide sequence ID" value="NC_021846.1"/>
</dbReference>
<evidence type="ECO:0000313" key="1">
    <source>
        <dbReference type="EMBL" id="AGR41685.1"/>
    </source>
</evidence>
<dbReference type="OrthoDB" id="389585at2"/>
<dbReference type="KEGG" id="stai:STAIW_v1c11020"/>
<organism evidence="1 2">
    <name type="scientific">Spiroplasma taiwanense CT-1</name>
    <dbReference type="NCBI Taxonomy" id="1276220"/>
    <lineage>
        <taxon>Bacteria</taxon>
        <taxon>Bacillati</taxon>
        <taxon>Mycoplasmatota</taxon>
        <taxon>Mollicutes</taxon>
        <taxon>Entomoplasmatales</taxon>
        <taxon>Spiroplasmataceae</taxon>
        <taxon>Spiroplasma</taxon>
    </lineage>
</organism>
<dbReference type="AlphaFoldDB" id="S5MIG6"/>
<sequence length="187" mass="22695">MKLKINNQKINHFFVNKKPNVDWFYKNKLNEVFLFISNEDRLKILNFVQQQFLIISNIKIISFFHLKSQNKNIISYYSSKELDSNSRRNIVNFIKYIILNKFNLNFNFEIINFGISRINEKEFSMEKLRKIVRSVLVEKKDIILPVYSKLIRRKINEYLLKYTLIKYKTIGPIGERKIKIMYKLKNK</sequence>